<sequence>MTRKSDPNDDLGASIEQHDRRDRQHLALLLDRYVGQRDRLLVQTTQMGNTEAFIGSVPLEWLDSRVRFASQLPLFRQKFDSQSENVIRDKDTIDEIVQRPLDWSRQLPLTLYLAARAAHKFPAVLVVLSPSWVDDPDAPQWDKRGRARESAAQFLPLDKDRNLGVLDLDADTAIFALDGQHRLMGIQGLMTLLKTGRLQRYNKNKKAIGSPVTTDEIAAQYHLKSGALQRLAAERIAIEFIPAVEKGETREEARRRVRSIFVHVNLMAVKLSKGQLAILNEDDGFSIVARQIAVSHPLFKEVKNRNPRVNWDSATVASKSTVLTTLQALQDMAQRYLTPRFPHWYPSDKKGLIPLRPEDEELELGIREFSNLFDLLGQLGSYQKLENGIETPELRRFSHEKSKGQGNLLFRPVGQVALAQALGIVIFEKRHNPLEIFEKLERFDREGGFSNIEFPKSLWYGILYNPNKRRILVSGRDLASRLMVYLLGGLENNVDIGNLRQDVAKARTFEEKAISFEGKLVKPKEVGLPDPL</sequence>
<dbReference type="NCBIfam" id="TIGR03187">
    <property type="entry name" value="DGQHR"/>
    <property type="match status" value="2"/>
</dbReference>
<dbReference type="InterPro" id="IPR017642">
    <property type="entry name" value="DNA_S_mod_DndB"/>
</dbReference>
<evidence type="ECO:0000313" key="1">
    <source>
        <dbReference type="EMBL" id="QIZ73937.1"/>
    </source>
</evidence>
<protein>
    <submittedName>
        <fullName evidence="1">DGQHR domain-containing protein</fullName>
    </submittedName>
</protein>
<dbReference type="KEGG" id="oxy:HCG48_24750"/>
<accession>A0A6H1U6E2</accession>
<keyword evidence="2" id="KW-1185">Reference proteome</keyword>
<organism evidence="1 2">
    <name type="scientific">Oxynema aestuarii AP17</name>
    <dbReference type="NCBI Taxonomy" id="2064643"/>
    <lineage>
        <taxon>Bacteria</taxon>
        <taxon>Bacillati</taxon>
        <taxon>Cyanobacteriota</taxon>
        <taxon>Cyanophyceae</taxon>
        <taxon>Oscillatoriophycideae</taxon>
        <taxon>Oscillatoriales</taxon>
        <taxon>Oscillatoriaceae</taxon>
        <taxon>Oxynema</taxon>
        <taxon>Oxynema aestuarii</taxon>
    </lineage>
</organism>
<dbReference type="RefSeq" id="WP_168572068.1">
    <property type="nucleotide sequence ID" value="NZ_CP051167.1"/>
</dbReference>
<dbReference type="Pfam" id="PF14072">
    <property type="entry name" value="DndB"/>
    <property type="match status" value="1"/>
</dbReference>
<dbReference type="InterPro" id="IPR017601">
    <property type="entry name" value="DGQHR-contain_dom"/>
</dbReference>
<name>A0A6H1U6E2_9CYAN</name>
<dbReference type="Proteomes" id="UP000500857">
    <property type="component" value="Chromosome"/>
</dbReference>
<dbReference type="EMBL" id="CP051167">
    <property type="protein sequence ID" value="QIZ73937.1"/>
    <property type="molecule type" value="Genomic_DNA"/>
</dbReference>
<evidence type="ECO:0000313" key="2">
    <source>
        <dbReference type="Proteomes" id="UP000500857"/>
    </source>
</evidence>
<gene>
    <name evidence="1" type="ORF">HCG48_24750</name>
</gene>
<reference evidence="1 2" key="1">
    <citation type="submission" date="2020-04" db="EMBL/GenBank/DDBJ databases">
        <authorList>
            <person name="Basu S."/>
            <person name="Maruthanayagam V."/>
            <person name="Chakraborty S."/>
            <person name="Pramanik A."/>
            <person name="Mukherjee J."/>
            <person name="Brink B."/>
        </authorList>
    </citation>
    <scope>NUCLEOTIDE SEQUENCE [LARGE SCALE GENOMIC DNA]</scope>
    <source>
        <strain evidence="1 2">AP17</strain>
    </source>
</reference>
<dbReference type="CDD" id="cd16414">
    <property type="entry name" value="dndB_like"/>
    <property type="match status" value="1"/>
</dbReference>
<dbReference type="AlphaFoldDB" id="A0A6H1U6E2"/>
<proteinExistence type="predicted"/>